<keyword evidence="2 4" id="KW-0663">Pyridoxal phosphate</keyword>
<dbReference type="GO" id="GO:0030170">
    <property type="term" value="F:pyridoxal phosphate binding"/>
    <property type="evidence" value="ECO:0007669"/>
    <property type="project" value="InterPro"/>
</dbReference>
<dbReference type="InterPro" id="IPR000277">
    <property type="entry name" value="Cys/Met-Metab_PyrdxlP-dep_enz"/>
</dbReference>
<dbReference type="GO" id="GO:0047804">
    <property type="term" value="F:cysteine-S-conjugate beta-lyase activity"/>
    <property type="evidence" value="ECO:0007669"/>
    <property type="project" value="UniProtKB-ARBA"/>
</dbReference>
<comment type="cofactor">
    <cofactor evidence="1 4">
        <name>pyridoxal 5'-phosphate</name>
        <dbReference type="ChEBI" id="CHEBI:597326"/>
    </cofactor>
</comment>
<name>A0AB33RAC0_STREQ</name>
<evidence type="ECO:0000256" key="3">
    <source>
        <dbReference type="ARBA" id="ARBA00023239"/>
    </source>
</evidence>
<dbReference type="InterPro" id="IPR015424">
    <property type="entry name" value="PyrdxlP-dep_Trfase"/>
</dbReference>
<dbReference type="Pfam" id="PF01053">
    <property type="entry name" value="Cys_Met_Meta_PP"/>
    <property type="match status" value="1"/>
</dbReference>
<evidence type="ECO:0000313" key="6">
    <source>
        <dbReference type="Proteomes" id="UP000009215"/>
    </source>
</evidence>
<dbReference type="GO" id="GO:0005737">
    <property type="term" value="C:cytoplasm"/>
    <property type="evidence" value="ECO:0007669"/>
    <property type="project" value="TreeGrafter"/>
</dbReference>
<evidence type="ECO:0000256" key="1">
    <source>
        <dbReference type="ARBA" id="ARBA00001933"/>
    </source>
</evidence>
<sequence length="52" mass="5520">MGVDIVVESVTKFINGHSDVVAGLAAINNEAIYNQLKLFQKNFGAIVGVEDA</sequence>
<dbReference type="GO" id="GO:0019346">
    <property type="term" value="P:transsulfuration"/>
    <property type="evidence" value="ECO:0007669"/>
    <property type="project" value="InterPro"/>
</dbReference>
<proteinExistence type="inferred from homology"/>
<dbReference type="KEGG" id="sdc:SDSE_2113"/>
<dbReference type="PANTHER" id="PTHR11808:SF50">
    <property type="entry name" value="CYSTATHIONINE BETA-LYASE"/>
    <property type="match status" value="1"/>
</dbReference>
<accession>A0AB33RAC0</accession>
<dbReference type="EC" id="4.4.1.8" evidence="5"/>
<dbReference type="AlphaFoldDB" id="A0AB33RAC0"/>
<gene>
    <name evidence="5" type="primary">metB</name>
    <name evidence="5" type="ORF">SDSE_2113</name>
</gene>
<evidence type="ECO:0000313" key="5">
    <source>
        <dbReference type="EMBL" id="CCI63594.1"/>
    </source>
</evidence>
<dbReference type="EMBL" id="HE858529">
    <property type="protein sequence ID" value="CCI63594.1"/>
    <property type="molecule type" value="Genomic_DNA"/>
</dbReference>
<dbReference type="SUPFAM" id="SSF53383">
    <property type="entry name" value="PLP-dependent transferases"/>
    <property type="match status" value="1"/>
</dbReference>
<dbReference type="Gene3D" id="3.40.640.10">
    <property type="entry name" value="Type I PLP-dependent aspartate aminotransferase-like (Major domain)"/>
    <property type="match status" value="1"/>
</dbReference>
<dbReference type="Proteomes" id="UP000009215">
    <property type="component" value="Chromosome"/>
</dbReference>
<organism evidence="5 6">
    <name type="scientific">Streptococcus dysgalactiae subsp. equisimilis AC-2713</name>
    <dbReference type="NCBI Taxonomy" id="759913"/>
    <lineage>
        <taxon>Bacteria</taxon>
        <taxon>Bacillati</taxon>
        <taxon>Bacillota</taxon>
        <taxon>Bacilli</taxon>
        <taxon>Lactobacillales</taxon>
        <taxon>Streptococcaceae</taxon>
        <taxon>Streptococcus</taxon>
    </lineage>
</organism>
<keyword evidence="3 5" id="KW-0456">Lyase</keyword>
<evidence type="ECO:0000256" key="4">
    <source>
        <dbReference type="RuleBase" id="RU362118"/>
    </source>
</evidence>
<dbReference type="InterPro" id="IPR015421">
    <property type="entry name" value="PyrdxlP-dep_Trfase_major"/>
</dbReference>
<reference evidence="5 6" key="1">
    <citation type="submission" date="2012-05" db="EMBL/GenBank/DDBJ databases">
        <title>Complete genome sequence of a Streptococcus dysgalactiae subsp. equisimilis strain possessing Lancefield's group A antigen.</title>
        <authorList>
            <person name="Luetticken R."/>
            <person name="Bruellhoff K."/>
            <person name="Van der Linden M."/>
            <person name="Peltroche-Llacsahuanga H."/>
            <person name="Blom J."/>
            <person name="Weber-Lehmann J."/>
            <person name="Ferretti J.J."/>
            <person name="McShan W.M."/>
        </authorList>
    </citation>
    <scope>NUCLEOTIDE SEQUENCE [LARGE SCALE GENOMIC DNA]</scope>
    <source>
        <strain evidence="5 6">AC-2713</strain>
    </source>
</reference>
<protein>
    <submittedName>
        <fullName evidence="5">Cystathionine beta-lyase</fullName>
        <ecNumber evidence="5">4.4.1.8</ecNumber>
    </submittedName>
</protein>
<comment type="similarity">
    <text evidence="4">Belongs to the trans-sulfuration enzymes family.</text>
</comment>
<evidence type="ECO:0000256" key="2">
    <source>
        <dbReference type="ARBA" id="ARBA00022898"/>
    </source>
</evidence>
<dbReference type="PANTHER" id="PTHR11808">
    <property type="entry name" value="TRANS-SULFURATION ENZYME FAMILY MEMBER"/>
    <property type="match status" value="1"/>
</dbReference>